<gene>
    <name evidence="2 4 5" type="ORF">SRAE_2000309500</name>
</gene>
<sequence>MTSRGSQEDSNVINPNENVSNSPEQMKGIKKKTNSKSPCTNSTNSDITNSDELDKTQKSETSVSAKK</sequence>
<evidence type="ECO:0000313" key="3">
    <source>
        <dbReference type="Proteomes" id="UP000035682"/>
    </source>
</evidence>
<feature type="compositionally biased region" description="Polar residues" evidence="1">
    <location>
        <begin position="35"/>
        <end position="50"/>
    </location>
</feature>
<dbReference type="Proteomes" id="UP000035682">
    <property type="component" value="Unplaced"/>
</dbReference>
<accession>A0A090LJX6</accession>
<name>A0A090LJX6_STRRB</name>
<evidence type="ECO:0000313" key="2">
    <source>
        <dbReference type="EMBL" id="CEF68438.1"/>
    </source>
</evidence>
<dbReference type="WormBase" id="SRAE_2000309500">
    <property type="protein sequence ID" value="SRP06449"/>
    <property type="gene ID" value="WBGene00263315"/>
</dbReference>
<dbReference type="GeneID" id="36380808"/>
<feature type="compositionally biased region" description="Polar residues" evidence="1">
    <location>
        <begin position="1"/>
        <end position="24"/>
    </location>
</feature>
<dbReference type="WBParaSite" id="SRAE_2000309500.1">
    <property type="protein sequence ID" value="SRAE_2000309500.1"/>
    <property type="gene ID" value="WBGene00263315"/>
</dbReference>
<dbReference type="EMBL" id="LN609529">
    <property type="protein sequence ID" value="CEF68438.1"/>
    <property type="molecule type" value="Genomic_DNA"/>
</dbReference>
<reference evidence="4" key="2">
    <citation type="submission" date="2020-12" db="UniProtKB">
        <authorList>
            <consortium name="WormBaseParasite"/>
        </authorList>
    </citation>
    <scope>IDENTIFICATION</scope>
</reference>
<proteinExistence type="predicted"/>
<evidence type="ECO:0000313" key="4">
    <source>
        <dbReference type="WBParaSite" id="SRAE_2000309500.1"/>
    </source>
</evidence>
<organism evidence="2">
    <name type="scientific">Strongyloides ratti</name>
    <name type="common">Parasitic roundworm</name>
    <dbReference type="NCBI Taxonomy" id="34506"/>
    <lineage>
        <taxon>Eukaryota</taxon>
        <taxon>Metazoa</taxon>
        <taxon>Ecdysozoa</taxon>
        <taxon>Nematoda</taxon>
        <taxon>Chromadorea</taxon>
        <taxon>Rhabditida</taxon>
        <taxon>Tylenchina</taxon>
        <taxon>Panagrolaimomorpha</taxon>
        <taxon>Strongyloidoidea</taxon>
        <taxon>Strongyloididae</taxon>
        <taxon>Strongyloides</taxon>
    </lineage>
</organism>
<evidence type="ECO:0000313" key="5">
    <source>
        <dbReference type="WormBase" id="SRAE_2000309500"/>
    </source>
</evidence>
<dbReference type="AlphaFoldDB" id="A0A090LJX6"/>
<dbReference type="RefSeq" id="XP_024507638.1">
    <property type="nucleotide sequence ID" value="XM_024654247.1"/>
</dbReference>
<reference evidence="2 3" key="1">
    <citation type="submission" date="2014-09" db="EMBL/GenBank/DDBJ databases">
        <authorList>
            <person name="Martin A.A."/>
        </authorList>
    </citation>
    <scope>NUCLEOTIDE SEQUENCE</scope>
    <source>
        <strain evidence="3">ED321</strain>
        <strain evidence="2">ED321 Heterogonic</strain>
    </source>
</reference>
<keyword evidence="3" id="KW-1185">Reference proteome</keyword>
<protein>
    <submittedName>
        <fullName evidence="2 4">Uncharacterized protein</fullName>
    </submittedName>
</protein>
<dbReference type="CTD" id="36380808"/>
<evidence type="ECO:0000256" key="1">
    <source>
        <dbReference type="SAM" id="MobiDB-lite"/>
    </source>
</evidence>
<feature type="region of interest" description="Disordered" evidence="1">
    <location>
        <begin position="1"/>
        <end position="67"/>
    </location>
</feature>